<comment type="caution">
    <text evidence="2">The sequence shown here is derived from an EMBL/GenBank/DDBJ whole genome shotgun (WGS) entry which is preliminary data.</text>
</comment>
<evidence type="ECO:0008006" key="4">
    <source>
        <dbReference type="Google" id="ProtNLM"/>
    </source>
</evidence>
<keyword evidence="1" id="KW-0472">Membrane</keyword>
<proteinExistence type="predicted"/>
<accession>A0ABT3G715</accession>
<keyword evidence="1" id="KW-0812">Transmembrane</keyword>
<sequence>MSSAIEKLSCKGCGAPLPRRKTSRTIVCEYCSSTLQFALDPGPETAKDVVNLRKTLKDLDLAWERYKRSVGTPDGTGNYDPPDENTALGYAVIGGLGTLVATVLFGAFTLWFIPIPLVVGFFITRHHYLFELLRARAYAASGKLYADRRAELVTRLAGLEGKIAVAS</sequence>
<evidence type="ECO:0000313" key="2">
    <source>
        <dbReference type="EMBL" id="MCW1915643.1"/>
    </source>
</evidence>
<dbReference type="RefSeq" id="WP_264515197.1">
    <property type="nucleotide sequence ID" value="NZ_JAPDDR010000010.1"/>
</dbReference>
<organism evidence="2 3">
    <name type="scientific">Luteolibacter rhizosphaerae</name>
    <dbReference type="NCBI Taxonomy" id="2989719"/>
    <lineage>
        <taxon>Bacteria</taxon>
        <taxon>Pseudomonadati</taxon>
        <taxon>Verrucomicrobiota</taxon>
        <taxon>Verrucomicrobiia</taxon>
        <taxon>Verrucomicrobiales</taxon>
        <taxon>Verrucomicrobiaceae</taxon>
        <taxon>Luteolibacter</taxon>
    </lineage>
</organism>
<feature type="transmembrane region" description="Helical" evidence="1">
    <location>
        <begin position="90"/>
        <end position="123"/>
    </location>
</feature>
<dbReference type="EMBL" id="JAPDDR010000010">
    <property type="protein sequence ID" value="MCW1915643.1"/>
    <property type="molecule type" value="Genomic_DNA"/>
</dbReference>
<reference evidence="2" key="1">
    <citation type="submission" date="2022-10" db="EMBL/GenBank/DDBJ databases">
        <title>Luteolibacter sp. GHJ8, whole genome shotgun sequencing project.</title>
        <authorList>
            <person name="Zhao G."/>
            <person name="Shen L."/>
        </authorList>
    </citation>
    <scope>NUCLEOTIDE SEQUENCE</scope>
    <source>
        <strain evidence="2">GHJ8</strain>
    </source>
</reference>
<name>A0ABT3G715_9BACT</name>
<keyword evidence="3" id="KW-1185">Reference proteome</keyword>
<keyword evidence="1" id="KW-1133">Transmembrane helix</keyword>
<evidence type="ECO:0000313" key="3">
    <source>
        <dbReference type="Proteomes" id="UP001165653"/>
    </source>
</evidence>
<dbReference type="Proteomes" id="UP001165653">
    <property type="component" value="Unassembled WGS sequence"/>
</dbReference>
<gene>
    <name evidence="2" type="ORF">OJ996_18805</name>
</gene>
<evidence type="ECO:0000256" key="1">
    <source>
        <dbReference type="SAM" id="Phobius"/>
    </source>
</evidence>
<protein>
    <recommendedName>
        <fullName evidence="4">DUF983 domain-containing protein</fullName>
    </recommendedName>
</protein>